<name>A0ABD3IJB2_9MARC</name>
<dbReference type="PROSITE" id="PS50088">
    <property type="entry name" value="ANK_REPEAT"/>
    <property type="match status" value="6"/>
</dbReference>
<dbReference type="Pfam" id="PF13962">
    <property type="entry name" value="PGG"/>
    <property type="match status" value="1"/>
</dbReference>
<feature type="repeat" description="ANK" evidence="3">
    <location>
        <begin position="327"/>
        <end position="350"/>
    </location>
</feature>
<feature type="repeat" description="ANK" evidence="3">
    <location>
        <begin position="142"/>
        <end position="165"/>
    </location>
</feature>
<dbReference type="AlphaFoldDB" id="A0ABD3IJB2"/>
<protein>
    <recommendedName>
        <fullName evidence="5">PGG domain-containing protein</fullName>
    </recommendedName>
</protein>
<feature type="transmembrane region" description="Helical" evidence="4">
    <location>
        <begin position="697"/>
        <end position="718"/>
    </location>
</feature>
<keyword evidence="4" id="KW-0472">Membrane</keyword>
<evidence type="ECO:0000256" key="4">
    <source>
        <dbReference type="SAM" id="Phobius"/>
    </source>
</evidence>
<feature type="transmembrane region" description="Helical" evidence="4">
    <location>
        <begin position="730"/>
        <end position="753"/>
    </location>
</feature>
<dbReference type="SMART" id="SM00248">
    <property type="entry name" value="ANK"/>
    <property type="match status" value="12"/>
</dbReference>
<keyword evidence="4" id="KW-0812">Transmembrane</keyword>
<keyword evidence="1" id="KW-0677">Repeat</keyword>
<proteinExistence type="predicted"/>
<dbReference type="Pfam" id="PF12796">
    <property type="entry name" value="Ank_2"/>
    <property type="match status" value="5"/>
</dbReference>
<reference evidence="6 7" key="1">
    <citation type="submission" date="2024-09" db="EMBL/GenBank/DDBJ databases">
        <title>Chromosome-scale assembly of Riccia sorocarpa.</title>
        <authorList>
            <person name="Paukszto L."/>
        </authorList>
    </citation>
    <scope>NUCLEOTIDE SEQUENCE [LARGE SCALE GENOMIC DNA]</scope>
    <source>
        <strain evidence="6">LP-2024</strain>
        <tissue evidence="6">Aerial parts of the thallus</tissue>
    </source>
</reference>
<keyword evidence="2 3" id="KW-0040">ANK repeat</keyword>
<evidence type="ECO:0000256" key="1">
    <source>
        <dbReference type="ARBA" id="ARBA00022737"/>
    </source>
</evidence>
<sequence>MDHENAEVLRQSSLEWDELVFDILCIGPGPGASDPNEIVDSAYKAFCSRLETHSWDFPGFAKLNEHLDLNWGRGETERTLLHFAVQNNFQNSTRILLEYDYINVNVIDGSGFTALHYACSEGLKEITKSLLQHPEIDVSGRSTRTPLHLACSKGFEEITELLLQHPRIDVNVIWDGRYGMEDMGCTALLLACREGFQEIAKLLLQHPQIDVNAGDITPLHVAAFCGIDWAVSLLVQQPDVDLYSRTVNEEMTALHMAACKGDANIVRMILDAESRPSVDVEGTVPLVIKVDRFKRTPLHYAAYEQQLDVVKELLQSPGLDVNLVDDRSFTALHLAVLRGHVTIVQLLLNHQNIDLDIVTKCISEDDLERVEGWQKYGEWEDTPCPRLIDYIPFQKVAGMTALHFALELVEVELATGDRSMEGMMGVVNVLLAHPNIDINIENENGESPLYVALRRKLGPILIRLFAKFEDMVDPCVHLLRSYCKKGDLDMSVIDPVLQPLRASLNGLNLKIDVAKFDNLSLIHKAAIVGKEELLSFLVDIQLLGDINVEDGDKRTPLHYATIAGQMKSIQLLLMNPNLMANQEDLYNKTALQIAFETEQKDIEKQLLEKPEVKDWLDRVYRDRQLYSDAANAILVGAALIAGVTYEGWSQPPLGYTPYYEFPVSDPTPPDTDTYQVFAAVKQHMTIQVFWVCNNVSFLLAVAAVLSGAAAVLPMYDVFIAEEVRTLRRYLLVTALLVMFAVVFVLVAFTAAGFAALPPILNLEMIISSSIGAMICLAMNYSCPRRSDKGVFAVGPYQDEAGRLRMSATKLRKYLSMLKERSRSPEITNRGSSTGALVFRALVPLVDPKLAIHALVPFVKQITAGLLEGFVIRWVRSSALIVEVIQCKEAKRPTPRPRSLVRHGIGHVLVVTVEDHEAALGEKFPLVRQTFRS</sequence>
<dbReference type="PANTHER" id="PTHR24198:SF165">
    <property type="entry name" value="ANKYRIN REPEAT-CONTAINING PROTEIN-RELATED"/>
    <property type="match status" value="1"/>
</dbReference>
<gene>
    <name evidence="6" type="ORF">R1sor_020477</name>
</gene>
<keyword evidence="4" id="KW-1133">Transmembrane helix</keyword>
<evidence type="ECO:0000313" key="6">
    <source>
        <dbReference type="EMBL" id="KAL3702455.1"/>
    </source>
</evidence>
<dbReference type="Gene3D" id="1.25.40.20">
    <property type="entry name" value="Ankyrin repeat-containing domain"/>
    <property type="match status" value="3"/>
</dbReference>
<feature type="repeat" description="ANK" evidence="3">
    <location>
        <begin position="110"/>
        <end position="133"/>
    </location>
</feature>
<dbReference type="InterPro" id="IPR002110">
    <property type="entry name" value="Ankyrin_rpt"/>
</dbReference>
<feature type="transmembrane region" description="Helical" evidence="4">
    <location>
        <begin position="759"/>
        <end position="778"/>
    </location>
</feature>
<dbReference type="InterPro" id="IPR036770">
    <property type="entry name" value="Ankyrin_rpt-contain_sf"/>
</dbReference>
<dbReference type="EMBL" id="JBJQOH010000001">
    <property type="protein sequence ID" value="KAL3702455.1"/>
    <property type="molecule type" value="Genomic_DNA"/>
</dbReference>
<evidence type="ECO:0000256" key="2">
    <source>
        <dbReference type="ARBA" id="ARBA00023043"/>
    </source>
</evidence>
<feature type="domain" description="PGG" evidence="5">
    <location>
        <begin position="626"/>
        <end position="753"/>
    </location>
</feature>
<dbReference type="InterPro" id="IPR026961">
    <property type="entry name" value="PGG_dom"/>
</dbReference>
<dbReference type="Proteomes" id="UP001633002">
    <property type="component" value="Unassembled WGS sequence"/>
</dbReference>
<evidence type="ECO:0000313" key="7">
    <source>
        <dbReference type="Proteomes" id="UP001633002"/>
    </source>
</evidence>
<organism evidence="6 7">
    <name type="scientific">Riccia sorocarpa</name>
    <dbReference type="NCBI Taxonomy" id="122646"/>
    <lineage>
        <taxon>Eukaryota</taxon>
        <taxon>Viridiplantae</taxon>
        <taxon>Streptophyta</taxon>
        <taxon>Embryophyta</taxon>
        <taxon>Marchantiophyta</taxon>
        <taxon>Marchantiopsida</taxon>
        <taxon>Marchantiidae</taxon>
        <taxon>Marchantiales</taxon>
        <taxon>Ricciaceae</taxon>
        <taxon>Riccia</taxon>
    </lineage>
</organism>
<accession>A0ABD3IJB2</accession>
<feature type="repeat" description="ANK" evidence="3">
    <location>
        <begin position="249"/>
        <end position="281"/>
    </location>
</feature>
<feature type="repeat" description="ANK" evidence="3">
    <location>
        <begin position="293"/>
        <end position="326"/>
    </location>
</feature>
<evidence type="ECO:0000256" key="3">
    <source>
        <dbReference type="PROSITE-ProRule" id="PRU00023"/>
    </source>
</evidence>
<feature type="repeat" description="ANK" evidence="3">
    <location>
        <begin position="552"/>
        <end position="573"/>
    </location>
</feature>
<dbReference type="SUPFAM" id="SSF48403">
    <property type="entry name" value="Ankyrin repeat"/>
    <property type="match status" value="2"/>
</dbReference>
<evidence type="ECO:0000259" key="5">
    <source>
        <dbReference type="Pfam" id="PF13962"/>
    </source>
</evidence>
<comment type="caution">
    <text evidence="6">The sequence shown here is derived from an EMBL/GenBank/DDBJ whole genome shotgun (WGS) entry which is preliminary data.</text>
</comment>
<dbReference type="PANTHER" id="PTHR24198">
    <property type="entry name" value="ANKYRIN REPEAT AND PROTEIN KINASE DOMAIN-CONTAINING PROTEIN"/>
    <property type="match status" value="1"/>
</dbReference>
<dbReference type="PROSITE" id="PS50297">
    <property type="entry name" value="ANK_REP_REGION"/>
    <property type="match status" value="5"/>
</dbReference>
<keyword evidence="7" id="KW-1185">Reference proteome</keyword>